<dbReference type="SUPFAM" id="SSF51556">
    <property type="entry name" value="Metallo-dependent hydrolases"/>
    <property type="match status" value="1"/>
</dbReference>
<dbReference type="PANTHER" id="PTHR21240:SF28">
    <property type="entry name" value="ISO-OROTATE DECARBOXYLASE (EUROFUNG)"/>
    <property type="match status" value="1"/>
</dbReference>
<dbReference type="Proteomes" id="UP000193467">
    <property type="component" value="Unassembled WGS sequence"/>
</dbReference>
<sequence>MASSRSLLVDCHTHIYPPSYMDLMRKRTEIPRVHTAPDGQEKVILLKEEAHGDGSNSQGRPVGPQYWDRAEKIKFMDTHGIDVSIVSLANPWLDFLTPDEAVKAARDLNLDIQQYCSTYPSEASTSSSQFSPQTSNRLFAFGSLPLVPGVETSKVLEAIEQIKSLSHVRGVVMGTRGVGKGLDDEAMEPIWKALADSGLVVFVHPHYGVEGAFGEQDNGHVLALALGFPFETTIAIARLILYGVLDRYPTLRLLLAHSAGALPALSSRLSSCVVHDPTVKDRLQHDFRYYLGQMWYDAVTYGPEELALTERVVSRADKYEGKDEHLAYVDRGVFPGVDRIMFGTDHPFFPPLDGEGTRWKSVDENLDAIAGVAGWSGTERSKVMGRNAVELFGIEL</sequence>
<comment type="similarity">
    <text evidence="3">Belongs to the metallo-dependent hydrolases superfamily.</text>
</comment>
<dbReference type="GO" id="GO:0016787">
    <property type="term" value="F:hydrolase activity"/>
    <property type="evidence" value="ECO:0007669"/>
    <property type="project" value="InterPro"/>
</dbReference>
<name>A0A1Y2FL32_9BASI</name>
<evidence type="ECO:0000313" key="5">
    <source>
        <dbReference type="EMBL" id="ORY84673.1"/>
    </source>
</evidence>
<reference evidence="5 6" key="1">
    <citation type="submission" date="2016-07" db="EMBL/GenBank/DDBJ databases">
        <title>Pervasive Adenine N6-methylation of Active Genes in Fungi.</title>
        <authorList>
            <consortium name="DOE Joint Genome Institute"/>
            <person name="Mondo S.J."/>
            <person name="Dannebaum R.O."/>
            <person name="Kuo R.C."/>
            <person name="Labutti K."/>
            <person name="Haridas S."/>
            <person name="Kuo A."/>
            <person name="Salamov A."/>
            <person name="Ahrendt S.R."/>
            <person name="Lipzen A."/>
            <person name="Sullivan W."/>
            <person name="Andreopoulos W.B."/>
            <person name="Clum A."/>
            <person name="Lindquist E."/>
            <person name="Daum C."/>
            <person name="Ramamoorthy G.K."/>
            <person name="Gryganskyi A."/>
            <person name="Culley D."/>
            <person name="Magnuson J.K."/>
            <person name="James T.Y."/>
            <person name="O'Malley M.A."/>
            <person name="Stajich J.E."/>
            <person name="Spatafora J.W."/>
            <person name="Visel A."/>
            <person name="Grigoriev I.V."/>
        </authorList>
    </citation>
    <scope>NUCLEOTIDE SEQUENCE [LARGE SCALE GENOMIC DNA]</scope>
    <source>
        <strain evidence="5 6">62-1032</strain>
    </source>
</reference>
<evidence type="ECO:0000256" key="1">
    <source>
        <dbReference type="ARBA" id="ARBA00022793"/>
    </source>
</evidence>
<keyword evidence="1 3" id="KW-0210">Decarboxylase</keyword>
<dbReference type="InterPro" id="IPR006680">
    <property type="entry name" value="Amidohydro-rel"/>
</dbReference>
<dbReference type="AlphaFoldDB" id="A0A1Y2FL32"/>
<evidence type="ECO:0000256" key="3">
    <source>
        <dbReference type="RuleBase" id="RU366045"/>
    </source>
</evidence>
<dbReference type="STRING" id="106004.A0A1Y2FL32"/>
<dbReference type="InterPro" id="IPR032465">
    <property type="entry name" value="ACMSD"/>
</dbReference>
<dbReference type="EMBL" id="MCGR01000017">
    <property type="protein sequence ID" value="ORY84673.1"/>
    <property type="molecule type" value="Genomic_DNA"/>
</dbReference>
<dbReference type="InParanoid" id="A0A1Y2FL32"/>
<gene>
    <name evidence="5" type="ORF">BCR35DRAFT_290216</name>
</gene>
<comment type="caution">
    <text evidence="5">The sequence shown here is derived from an EMBL/GenBank/DDBJ whole genome shotgun (WGS) entry which is preliminary data.</text>
</comment>
<evidence type="ECO:0000256" key="2">
    <source>
        <dbReference type="ARBA" id="ARBA00023239"/>
    </source>
</evidence>
<dbReference type="GO" id="GO:0019748">
    <property type="term" value="P:secondary metabolic process"/>
    <property type="evidence" value="ECO:0007669"/>
    <property type="project" value="TreeGrafter"/>
</dbReference>
<protein>
    <recommendedName>
        <fullName evidence="4">Amidohydrolase-related domain-containing protein</fullName>
    </recommendedName>
</protein>
<keyword evidence="6" id="KW-1185">Reference proteome</keyword>
<dbReference type="OrthoDB" id="191270at2759"/>
<dbReference type="GO" id="GO:0005829">
    <property type="term" value="C:cytosol"/>
    <property type="evidence" value="ECO:0007669"/>
    <property type="project" value="TreeGrafter"/>
</dbReference>
<dbReference type="Pfam" id="PF04909">
    <property type="entry name" value="Amidohydro_2"/>
    <property type="match status" value="1"/>
</dbReference>
<dbReference type="InterPro" id="IPR032466">
    <property type="entry name" value="Metal_Hydrolase"/>
</dbReference>
<evidence type="ECO:0000313" key="6">
    <source>
        <dbReference type="Proteomes" id="UP000193467"/>
    </source>
</evidence>
<evidence type="ECO:0000259" key="4">
    <source>
        <dbReference type="Pfam" id="PF04909"/>
    </source>
</evidence>
<dbReference type="PANTHER" id="PTHR21240">
    <property type="entry name" value="2-AMINO-3-CARBOXYLMUCONATE-6-SEMIALDEHYDE DECARBOXYLASE"/>
    <property type="match status" value="1"/>
</dbReference>
<dbReference type="Gene3D" id="3.20.20.140">
    <property type="entry name" value="Metal-dependent hydrolases"/>
    <property type="match status" value="1"/>
</dbReference>
<accession>A0A1Y2FL32</accession>
<organism evidence="5 6">
    <name type="scientific">Leucosporidium creatinivorum</name>
    <dbReference type="NCBI Taxonomy" id="106004"/>
    <lineage>
        <taxon>Eukaryota</taxon>
        <taxon>Fungi</taxon>
        <taxon>Dikarya</taxon>
        <taxon>Basidiomycota</taxon>
        <taxon>Pucciniomycotina</taxon>
        <taxon>Microbotryomycetes</taxon>
        <taxon>Leucosporidiales</taxon>
        <taxon>Leucosporidium</taxon>
    </lineage>
</organism>
<keyword evidence="2 3" id="KW-0456">Lyase</keyword>
<dbReference type="GO" id="GO:0016831">
    <property type="term" value="F:carboxy-lyase activity"/>
    <property type="evidence" value="ECO:0007669"/>
    <property type="project" value="UniProtKB-KW"/>
</dbReference>
<proteinExistence type="inferred from homology"/>
<feature type="domain" description="Amidohydrolase-related" evidence="4">
    <location>
        <begin position="9"/>
        <end position="394"/>
    </location>
</feature>